<reference evidence="3" key="1">
    <citation type="submission" date="2018-05" db="EMBL/GenBank/DDBJ databases">
        <authorList>
            <person name="Lanie J.A."/>
            <person name="Ng W.-L."/>
            <person name="Kazmierczak K.M."/>
            <person name="Andrzejewski T.M."/>
            <person name="Davidsen T.M."/>
            <person name="Wayne K.J."/>
            <person name="Tettelin H."/>
            <person name="Glass J.I."/>
            <person name="Rusch D."/>
            <person name="Podicherti R."/>
            <person name="Tsui H.-C.T."/>
            <person name="Winkler M.E."/>
        </authorList>
    </citation>
    <scope>NUCLEOTIDE SEQUENCE</scope>
</reference>
<name>A0A382AS82_9ZZZZ</name>
<proteinExistence type="predicted"/>
<protein>
    <submittedName>
        <fullName evidence="3">Uncharacterized protein</fullName>
    </submittedName>
</protein>
<feature type="region of interest" description="Disordered" evidence="1">
    <location>
        <begin position="36"/>
        <end position="60"/>
    </location>
</feature>
<sequence length="60" mass="6507">MSDRKNIKSSQSFPWKAVFGVICIIGVMVLLSTPNNPNSAKDESSFKTNQSSLGGFSLNK</sequence>
<dbReference type="EMBL" id="UINC01026461">
    <property type="protein sequence ID" value="SVB03952.1"/>
    <property type="molecule type" value="Genomic_DNA"/>
</dbReference>
<keyword evidence="2" id="KW-1133">Transmembrane helix</keyword>
<accession>A0A382AS82</accession>
<dbReference type="AlphaFoldDB" id="A0A382AS82"/>
<feature type="compositionally biased region" description="Polar residues" evidence="1">
    <location>
        <begin position="46"/>
        <end position="60"/>
    </location>
</feature>
<evidence type="ECO:0000313" key="3">
    <source>
        <dbReference type="EMBL" id="SVB03952.1"/>
    </source>
</evidence>
<organism evidence="3">
    <name type="scientific">marine metagenome</name>
    <dbReference type="NCBI Taxonomy" id="408172"/>
    <lineage>
        <taxon>unclassified sequences</taxon>
        <taxon>metagenomes</taxon>
        <taxon>ecological metagenomes</taxon>
    </lineage>
</organism>
<keyword evidence="2" id="KW-0472">Membrane</keyword>
<gene>
    <name evidence="3" type="ORF">METZ01_LOCUS156806</name>
</gene>
<evidence type="ECO:0000256" key="2">
    <source>
        <dbReference type="SAM" id="Phobius"/>
    </source>
</evidence>
<evidence type="ECO:0000256" key="1">
    <source>
        <dbReference type="SAM" id="MobiDB-lite"/>
    </source>
</evidence>
<feature type="transmembrane region" description="Helical" evidence="2">
    <location>
        <begin position="12"/>
        <end position="31"/>
    </location>
</feature>
<keyword evidence="2" id="KW-0812">Transmembrane</keyword>